<feature type="domain" description="LYC1 C-terminal" evidence="1">
    <location>
        <begin position="217"/>
        <end position="446"/>
    </location>
</feature>
<keyword evidence="3" id="KW-1185">Reference proteome</keyword>
<organism evidence="2 3">
    <name type="scientific">Saccharomycopsis crataegensis</name>
    <dbReference type="NCBI Taxonomy" id="43959"/>
    <lineage>
        <taxon>Eukaryota</taxon>
        <taxon>Fungi</taxon>
        <taxon>Dikarya</taxon>
        <taxon>Ascomycota</taxon>
        <taxon>Saccharomycotina</taxon>
        <taxon>Saccharomycetes</taxon>
        <taxon>Saccharomycopsidaceae</taxon>
        <taxon>Saccharomycopsis</taxon>
    </lineage>
</organism>
<name>A0AAV5QIA7_9ASCO</name>
<dbReference type="GeneID" id="90072557"/>
<dbReference type="PANTHER" id="PTHR34815">
    <property type="entry name" value="LYSINE ACETYLTRANSFERASE"/>
    <property type="match status" value="1"/>
</dbReference>
<comment type="caution">
    <text evidence="2">The sequence shown here is derived from an EMBL/GenBank/DDBJ whole genome shotgun (WGS) entry which is preliminary data.</text>
</comment>
<evidence type="ECO:0000259" key="1">
    <source>
        <dbReference type="Pfam" id="PF22998"/>
    </source>
</evidence>
<dbReference type="Pfam" id="PF22998">
    <property type="entry name" value="GNAT_LYC1-like"/>
    <property type="match status" value="1"/>
</dbReference>
<sequence length="446" mass="51331">MAEPQHLLGKLSLKDLTIHDSTGRFQLSPALPDTEVSQFVLSQNGVAWKGSLTTDQYYLREKVLGNTQAYKRSGTDEINGSWRFILRDLSISLDSDSRNNDILETYNVVSSLELLVRDAHRIKATGKATVELLKVKTGCIGSVYTFENQRKKGYARMLVDLLNDWSRKFLNHCDKDDDNYSFNTMYSEIGEYYAKNHYISRHVPWINIPLNGSFDNANKESSFEVALIDKGGFEELVKKSNEYDQLKFIKLCTEETQQGINNVRLFLDFNVSSVDCLHERAAFYNKYLNDSQPLKFGLNLTRKTEEGEEEIVGFIIWTYNFNDQDIEVLKIGCFISETSDDKAIYDADLEEQVYKILILEMLKYVGGALDSVRFAKGIKIWQTSISSEVLQRNTFRNWIIEELRGKLDLPNEESLSAITSFNDSDQSLIEQNKGLIWEANEKWAWF</sequence>
<accession>A0AAV5QIA7</accession>
<evidence type="ECO:0000313" key="2">
    <source>
        <dbReference type="EMBL" id="GMM34578.1"/>
    </source>
</evidence>
<gene>
    <name evidence="2" type="ORF">DASC09_019030</name>
</gene>
<dbReference type="EMBL" id="BTFZ01000003">
    <property type="protein sequence ID" value="GMM34578.1"/>
    <property type="molecule type" value="Genomic_DNA"/>
</dbReference>
<dbReference type="RefSeq" id="XP_064851578.1">
    <property type="nucleotide sequence ID" value="XM_064995506.1"/>
</dbReference>
<reference evidence="2 3" key="1">
    <citation type="journal article" date="2023" name="Elife">
        <title>Identification of key yeast species and microbe-microbe interactions impacting larval growth of Drosophila in the wild.</title>
        <authorList>
            <person name="Mure A."/>
            <person name="Sugiura Y."/>
            <person name="Maeda R."/>
            <person name="Honda K."/>
            <person name="Sakurai N."/>
            <person name="Takahashi Y."/>
            <person name="Watada M."/>
            <person name="Katoh T."/>
            <person name="Gotoh A."/>
            <person name="Gotoh Y."/>
            <person name="Taniguchi I."/>
            <person name="Nakamura K."/>
            <person name="Hayashi T."/>
            <person name="Katayama T."/>
            <person name="Uemura T."/>
            <person name="Hattori Y."/>
        </authorList>
    </citation>
    <scope>NUCLEOTIDE SEQUENCE [LARGE SCALE GENOMIC DNA]</scope>
    <source>
        <strain evidence="2 3">SC-9</strain>
    </source>
</reference>
<proteinExistence type="predicted"/>
<dbReference type="PANTHER" id="PTHR34815:SF2">
    <property type="entry name" value="N-ACETYLTRANSFERASE DOMAIN-CONTAINING PROTEIN"/>
    <property type="match status" value="1"/>
</dbReference>
<evidence type="ECO:0000313" key="3">
    <source>
        <dbReference type="Proteomes" id="UP001360560"/>
    </source>
</evidence>
<dbReference type="AlphaFoldDB" id="A0AAV5QIA7"/>
<dbReference type="InterPro" id="IPR053013">
    <property type="entry name" value="LAT"/>
</dbReference>
<dbReference type="Proteomes" id="UP001360560">
    <property type="component" value="Unassembled WGS sequence"/>
</dbReference>
<protein>
    <recommendedName>
        <fullName evidence="1">LYC1 C-terminal domain-containing protein</fullName>
    </recommendedName>
</protein>
<dbReference type="InterPro" id="IPR055100">
    <property type="entry name" value="GNAT_LYC1-like"/>
</dbReference>